<dbReference type="PANTHER" id="PTHR21174">
    <property type="match status" value="1"/>
</dbReference>
<dbReference type="InterPro" id="IPR009218">
    <property type="entry name" value="HD_phosphohydro"/>
</dbReference>
<keyword evidence="1" id="KW-0675">Receptor</keyword>
<dbReference type="PANTHER" id="PTHR21174:SF0">
    <property type="entry name" value="HD PHOSPHOHYDROLASE FAMILY PROTEIN-RELATED"/>
    <property type="match status" value="1"/>
</dbReference>
<protein>
    <submittedName>
        <fullName evidence="1">N-methyl-D-aspartate receptor NMDAR2C subunit</fullName>
    </submittedName>
</protein>
<sequence>MNTEPDTRQSSLFQTSWQRSWAALGLTPPADLQQRLLAAYAQPQRHYHTQQHLTECLTHFDAVWQQAQRPGEVAMALWFHDAIYDIKAQDNELRSAQWAVQALKNSGATDEICQRVHALIMATCHTAPPTEASIEADAKLLVDIDLAILGASPARFAEYDAQVAAEYAWVPRLVYRFKRKQVLQSFLQRDAIYATPHFHQLLEAQARRNLSQT</sequence>
<dbReference type="Proteomes" id="UP000530032">
    <property type="component" value="Unassembled WGS sequence"/>
</dbReference>
<dbReference type="AlphaFoldDB" id="A0A843BGM6"/>
<evidence type="ECO:0000313" key="1">
    <source>
        <dbReference type="EMBL" id="MBI1626668.1"/>
    </source>
</evidence>
<keyword evidence="2" id="KW-1185">Reference proteome</keyword>
<proteinExistence type="predicted"/>
<comment type="caution">
    <text evidence="1">The sequence shown here is derived from an EMBL/GenBank/DDBJ whole genome shotgun (WGS) entry which is preliminary data.</text>
</comment>
<dbReference type="RefSeq" id="WP_198462036.1">
    <property type="nucleotide sequence ID" value="NZ_JABBCQ020000021.1"/>
</dbReference>
<gene>
    <name evidence="1" type="ORF">HF327_019490</name>
</gene>
<reference evidence="1" key="1">
    <citation type="submission" date="2020-12" db="EMBL/GenBank/DDBJ databases">
        <title>Comamonas sp. nov., isolated from stream water.</title>
        <authorList>
            <person name="Park K.-H."/>
        </authorList>
    </citation>
    <scope>NUCLEOTIDE SEQUENCE</scope>
    <source>
        <strain evidence="1">EJ-4</strain>
    </source>
</reference>
<accession>A0A843BGM6</accession>
<dbReference type="EMBL" id="JABBCQ020000021">
    <property type="protein sequence ID" value="MBI1626668.1"/>
    <property type="molecule type" value="Genomic_DNA"/>
</dbReference>
<dbReference type="PIRSF" id="PIRSF035170">
    <property type="entry name" value="HD_phosphohydro"/>
    <property type="match status" value="1"/>
</dbReference>
<organism evidence="1 2">
    <name type="scientific">Comamonas suwonensis</name>
    <dbReference type="NCBI Taxonomy" id="2606214"/>
    <lineage>
        <taxon>Bacteria</taxon>
        <taxon>Pseudomonadati</taxon>
        <taxon>Pseudomonadota</taxon>
        <taxon>Betaproteobacteria</taxon>
        <taxon>Burkholderiales</taxon>
        <taxon>Comamonadaceae</taxon>
        <taxon>Comamonas</taxon>
    </lineage>
</organism>
<dbReference type="SUPFAM" id="SSF109604">
    <property type="entry name" value="HD-domain/PDEase-like"/>
    <property type="match status" value="1"/>
</dbReference>
<evidence type="ECO:0000313" key="2">
    <source>
        <dbReference type="Proteomes" id="UP000530032"/>
    </source>
</evidence>
<name>A0A843BGM6_9BURK</name>